<dbReference type="PANTHER" id="PTHR45887">
    <property type="entry name" value="TRANSLATION INITIATION FACTOR EIF-2B SUBUNIT EPSILON"/>
    <property type="match status" value="1"/>
</dbReference>
<dbReference type="Pfam" id="PF02020">
    <property type="entry name" value="W2"/>
    <property type="match status" value="1"/>
</dbReference>
<dbReference type="GO" id="GO:0005851">
    <property type="term" value="C:eukaryotic translation initiation factor 2B complex"/>
    <property type="evidence" value="ECO:0007669"/>
    <property type="project" value="TreeGrafter"/>
</dbReference>
<evidence type="ECO:0000256" key="5">
    <source>
        <dbReference type="ARBA" id="ARBA00022917"/>
    </source>
</evidence>
<dbReference type="Pfam" id="PF25084">
    <property type="entry name" value="LbH_EIF2B"/>
    <property type="match status" value="1"/>
</dbReference>
<accession>A0AAW1QR93</accession>
<keyword evidence="3" id="KW-0963">Cytoplasm</keyword>
<dbReference type="PROSITE" id="PS51363">
    <property type="entry name" value="W2"/>
    <property type="match status" value="1"/>
</dbReference>
<dbReference type="GO" id="GO:0031369">
    <property type="term" value="F:translation initiation factor binding"/>
    <property type="evidence" value="ECO:0007669"/>
    <property type="project" value="InterPro"/>
</dbReference>
<evidence type="ECO:0000256" key="9">
    <source>
        <dbReference type="SAM" id="MobiDB-lite"/>
    </source>
</evidence>
<keyword evidence="5" id="KW-0648">Protein biosynthesis</keyword>
<evidence type="ECO:0000256" key="4">
    <source>
        <dbReference type="ARBA" id="ARBA00022540"/>
    </source>
</evidence>
<evidence type="ECO:0000256" key="2">
    <source>
        <dbReference type="ARBA" id="ARBA00007878"/>
    </source>
</evidence>
<dbReference type="InterPro" id="IPR044123">
    <property type="entry name" value="W2_eIF2B_epsilon"/>
</dbReference>
<dbReference type="InterPro" id="IPR005835">
    <property type="entry name" value="NTP_transferase_dom"/>
</dbReference>
<dbReference type="PANTHER" id="PTHR45887:SF1">
    <property type="entry name" value="TRANSLATION INITIATION FACTOR EIF-2B SUBUNIT EPSILON"/>
    <property type="match status" value="1"/>
</dbReference>
<comment type="caution">
    <text evidence="11">The sequence shown here is derived from an EMBL/GenBank/DDBJ whole genome shotgun (WGS) entry which is preliminary data.</text>
</comment>
<feature type="compositionally biased region" description="Acidic residues" evidence="9">
    <location>
        <begin position="764"/>
        <end position="785"/>
    </location>
</feature>
<evidence type="ECO:0000256" key="8">
    <source>
        <dbReference type="ARBA" id="ARBA00046432"/>
    </source>
</evidence>
<reference evidence="11 12" key="1">
    <citation type="journal article" date="2024" name="Nat. Commun.">
        <title>Phylogenomics reveals the evolutionary origins of lichenization in chlorophyte algae.</title>
        <authorList>
            <person name="Puginier C."/>
            <person name="Libourel C."/>
            <person name="Otte J."/>
            <person name="Skaloud P."/>
            <person name="Haon M."/>
            <person name="Grisel S."/>
            <person name="Petersen M."/>
            <person name="Berrin J.G."/>
            <person name="Delaux P.M."/>
            <person name="Dal Grande F."/>
            <person name="Keller J."/>
        </authorList>
    </citation>
    <scope>NUCLEOTIDE SEQUENCE [LARGE SCALE GENOMIC DNA]</scope>
    <source>
        <strain evidence="11 12">SAG 2043</strain>
    </source>
</reference>
<dbReference type="InterPro" id="IPR056764">
    <property type="entry name" value="LbH_EIF2B3/5"/>
</dbReference>
<dbReference type="InterPro" id="IPR011004">
    <property type="entry name" value="Trimer_LpxA-like_sf"/>
</dbReference>
<proteinExistence type="inferred from homology"/>
<comment type="subcellular location">
    <subcellularLocation>
        <location evidence="1">Cytoplasm</location>
        <location evidence="1">Cytosol</location>
    </subcellularLocation>
</comment>
<dbReference type="InterPro" id="IPR051956">
    <property type="entry name" value="eIF2B_epsilon"/>
</dbReference>
<dbReference type="InterPro" id="IPR016024">
    <property type="entry name" value="ARM-type_fold"/>
</dbReference>
<feature type="compositionally biased region" description="Polar residues" evidence="9">
    <location>
        <begin position="451"/>
        <end position="463"/>
    </location>
</feature>
<feature type="region of interest" description="Disordered" evidence="9">
    <location>
        <begin position="760"/>
        <end position="785"/>
    </location>
</feature>
<comment type="subunit">
    <text evidence="8">Component of the translation initiation factor 2B (eIF2B) complex which is a heterodecamer of two sets of five different subunits: alpha, beta, gamma, delta and epsilon. Subunits alpha, beta and delta comprise a regulatory subcomplex and subunits epsilon and gamma comprise a catalytic subcomplex. Within the complex, the hexameric regulatory complex resides at the center, with the two heterodimeric catalytic subcomplexes bound on opposite sides.</text>
</comment>
<evidence type="ECO:0000256" key="3">
    <source>
        <dbReference type="ARBA" id="ARBA00022490"/>
    </source>
</evidence>
<keyword evidence="4" id="KW-0396">Initiation factor</keyword>
<dbReference type="GO" id="GO:0003743">
    <property type="term" value="F:translation initiation factor activity"/>
    <property type="evidence" value="ECO:0007669"/>
    <property type="project" value="UniProtKB-KW"/>
</dbReference>
<feature type="region of interest" description="Disordered" evidence="9">
    <location>
        <begin position="445"/>
        <end position="477"/>
    </location>
</feature>
<feature type="domain" description="W2" evidence="10">
    <location>
        <begin position="559"/>
        <end position="769"/>
    </location>
</feature>
<evidence type="ECO:0000259" key="10">
    <source>
        <dbReference type="PROSITE" id="PS51363"/>
    </source>
</evidence>
<protein>
    <recommendedName>
        <fullName evidence="6">Translation initiation factor eIF2B subunit epsilon</fullName>
    </recommendedName>
    <alternativeName>
        <fullName evidence="7">eIF2B GDP-GTP exchange factor subunit epsilon</fullName>
    </alternativeName>
</protein>
<dbReference type="Proteomes" id="UP001489004">
    <property type="component" value="Unassembled WGS sequence"/>
</dbReference>
<evidence type="ECO:0000313" key="11">
    <source>
        <dbReference type="EMBL" id="KAK9823996.1"/>
    </source>
</evidence>
<dbReference type="SUPFAM" id="SSF51161">
    <property type="entry name" value="Trimeric LpxA-like enzymes"/>
    <property type="match status" value="1"/>
</dbReference>
<dbReference type="SMART" id="SM00515">
    <property type="entry name" value="eIF5C"/>
    <property type="match status" value="1"/>
</dbReference>
<evidence type="ECO:0000256" key="6">
    <source>
        <dbReference type="ARBA" id="ARBA00044144"/>
    </source>
</evidence>
<dbReference type="Pfam" id="PF00483">
    <property type="entry name" value="NTP_transferase"/>
    <property type="match status" value="1"/>
</dbReference>
<evidence type="ECO:0000256" key="1">
    <source>
        <dbReference type="ARBA" id="ARBA00004514"/>
    </source>
</evidence>
<dbReference type="GO" id="GO:0005829">
    <property type="term" value="C:cytosol"/>
    <property type="evidence" value="ECO:0007669"/>
    <property type="project" value="UniProtKB-SubCell"/>
</dbReference>
<dbReference type="InterPro" id="IPR035543">
    <property type="entry name" value="eIF-2B_epsilon_N"/>
</dbReference>
<dbReference type="CDD" id="cd11558">
    <property type="entry name" value="W2_eIF2B_epsilon"/>
    <property type="match status" value="1"/>
</dbReference>
<dbReference type="Gene3D" id="1.25.40.180">
    <property type="match status" value="1"/>
</dbReference>
<comment type="similarity">
    <text evidence="2">Belongs to the eIF-2B gamma/epsilon subunits family.</text>
</comment>
<dbReference type="GO" id="GO:0005085">
    <property type="term" value="F:guanyl-nucleotide exchange factor activity"/>
    <property type="evidence" value="ECO:0007669"/>
    <property type="project" value="InterPro"/>
</dbReference>
<evidence type="ECO:0000256" key="7">
    <source>
        <dbReference type="ARBA" id="ARBA00044345"/>
    </source>
</evidence>
<dbReference type="Gene3D" id="3.90.550.10">
    <property type="entry name" value="Spore Coat Polysaccharide Biosynthesis Protein SpsA, Chain A"/>
    <property type="match status" value="1"/>
</dbReference>
<dbReference type="FunFam" id="3.90.550.10:FF:000106">
    <property type="entry name" value="Translation initiation factor eIF-2B subunit epsilon"/>
    <property type="match status" value="1"/>
</dbReference>
<name>A0AAW1QR93_9CHLO</name>
<dbReference type="SUPFAM" id="SSF48371">
    <property type="entry name" value="ARM repeat"/>
    <property type="match status" value="1"/>
</dbReference>
<dbReference type="EMBL" id="JALJOR010000002">
    <property type="protein sequence ID" value="KAK9823996.1"/>
    <property type="molecule type" value="Genomic_DNA"/>
</dbReference>
<dbReference type="AlphaFoldDB" id="A0AAW1QR93"/>
<gene>
    <name evidence="11" type="ORF">WJX72_006873</name>
</gene>
<dbReference type="Gene3D" id="2.160.10.10">
    <property type="entry name" value="Hexapeptide repeat proteins"/>
    <property type="match status" value="1"/>
</dbReference>
<dbReference type="InterPro" id="IPR003307">
    <property type="entry name" value="W2_domain"/>
</dbReference>
<dbReference type="SUPFAM" id="SSF53448">
    <property type="entry name" value="Nucleotide-diphospho-sugar transferases"/>
    <property type="match status" value="1"/>
</dbReference>
<organism evidence="11 12">
    <name type="scientific">[Myrmecia] bisecta</name>
    <dbReference type="NCBI Taxonomy" id="41462"/>
    <lineage>
        <taxon>Eukaryota</taxon>
        <taxon>Viridiplantae</taxon>
        <taxon>Chlorophyta</taxon>
        <taxon>core chlorophytes</taxon>
        <taxon>Trebouxiophyceae</taxon>
        <taxon>Trebouxiales</taxon>
        <taxon>Trebouxiaceae</taxon>
        <taxon>Myrmecia</taxon>
    </lineage>
</organism>
<dbReference type="CDD" id="cd04197">
    <property type="entry name" value="eIF-2B_epsilon_N"/>
    <property type="match status" value="1"/>
</dbReference>
<keyword evidence="12" id="KW-1185">Reference proteome</keyword>
<evidence type="ECO:0000313" key="12">
    <source>
        <dbReference type="Proteomes" id="UP001489004"/>
    </source>
</evidence>
<sequence length="785" mass="87615">MAPRKSAAAGMEPKETLTAILLADSFTQRFLPVTVERPKVLLPLVNVPMLDYTLEWLAANEVEEVFVFCCAHADMIKEHLDECKWSSQRTFKIHVVVSTNCLSAGEAMRLLDQKDVIKSDFILISGDVVSNLKIATVLEEHRKRRQQDKNAIMTLVMKTASDAGHRRRVGDTELLVAVDSQSQRLLRYEEHDGTGKRSKAVPVDAHYFGERDVIQLRSDLIDCHIYVCAPEVLMLFSDNFDYQNIRRDFVIGVLSEEELGNKLFLHVLQHDYAARVHNLRSYDAVSRDILQRWAFPYVPDTNLLHKAGPWGESTYTYGRHHIYKERGVSVARTAAVKRDTAIGSGTTVEDGSVIDASVVGRNCRIGKNVRITGCYIHDNVTIWDGSLLISALICEGATIMPDVVIGPGAIISYKVVIGKGHHVPAYSSISLCRRVEHRASFSDDELEYAQAGQQTSPSHSGSESGRRPAAHGRPGDLPSVEVIGAADALRVGAIPEAEVEFEEHIVGRGGAGFLWGHNDPHDDAVTQFSIAPPLIASIALDEAGSDDGSVITVGDDVQDLSHIDPEVSFKREVSETFLRCVKMGFDQDLVVIELNGLKIAEDRSFADCARYVFTTMAGLCLPVPAPHSHAHSIKEEYRELYNDSAPDMATQAGRNQLLARFLAKLKQWAPLLQRFLKTEDDQVELLLTLEEFCGEEGAFEWSGERGRLFGHVFNEVCQLLYDNEVIGEDPFDAWAREKEHAEEDERVFLRKAQPFLDWLRTAETEEESEEGSEEVEKEDEESGEE</sequence>
<dbReference type="InterPro" id="IPR029044">
    <property type="entry name" value="Nucleotide-diphossugar_trans"/>
</dbReference>